<dbReference type="STRING" id="1479485.DA73_0201375"/>
<accession>A0A0C1REK1</accession>
<evidence type="ECO:0000313" key="2">
    <source>
        <dbReference type="EMBL" id="KIE14013.1"/>
    </source>
</evidence>
<reference evidence="2" key="1">
    <citation type="journal article" date="2015" name="Genome Announc.">
        <title>Draft Genome Sequence of Tolypothrix boutellei Strain VB521301.</title>
        <authorList>
            <person name="Chandrababunaidu M.M."/>
            <person name="Singh D."/>
            <person name="Sen D."/>
            <person name="Bhan S."/>
            <person name="Das S."/>
            <person name="Gupta A."/>
            <person name="Adhikary S.P."/>
            <person name="Tripathy S."/>
        </authorList>
    </citation>
    <scope>NUCLEOTIDE SEQUENCE</scope>
    <source>
        <strain evidence="2">VB521301</strain>
    </source>
</reference>
<proteinExistence type="predicted"/>
<dbReference type="PANTHER" id="PTHR37292">
    <property type="entry name" value="VNG6097C"/>
    <property type="match status" value="1"/>
</dbReference>
<name>A0A0C1REK1_9CYAN</name>
<protein>
    <recommendedName>
        <fullName evidence="1">GmrSD restriction endonucleases N-terminal domain-containing protein</fullName>
    </recommendedName>
</protein>
<organism evidence="2">
    <name type="scientific">Tolypothrix bouteillei VB521301</name>
    <dbReference type="NCBI Taxonomy" id="1479485"/>
    <lineage>
        <taxon>Bacteria</taxon>
        <taxon>Bacillati</taxon>
        <taxon>Cyanobacteriota</taxon>
        <taxon>Cyanophyceae</taxon>
        <taxon>Nostocales</taxon>
        <taxon>Tolypothrichaceae</taxon>
        <taxon>Tolypothrix</taxon>
    </lineage>
</organism>
<comment type="caution">
    <text evidence="2">The sequence shown here is derived from an EMBL/GenBank/DDBJ whole genome shotgun (WGS) entry which is preliminary data.</text>
</comment>
<evidence type="ECO:0000259" key="1">
    <source>
        <dbReference type="Pfam" id="PF03235"/>
    </source>
</evidence>
<dbReference type="InterPro" id="IPR004919">
    <property type="entry name" value="GmrSD_N"/>
</dbReference>
<dbReference type="OrthoDB" id="9798761at2"/>
<dbReference type="EMBL" id="JHEG02000001">
    <property type="protein sequence ID" value="KIE14013.1"/>
    <property type="molecule type" value="Genomic_DNA"/>
</dbReference>
<sequence length="93" mass="10539">MNISTILDQIDMGAIALPEFQRGYVWNRDQVKALMNALYRKHPVGTLLVWETKTDQAEAHARGDGKLSAGSVKLLLDGQARRTASTWSRTRWR</sequence>
<gene>
    <name evidence="2" type="ORF">DA73_0201375</name>
</gene>
<dbReference type="AlphaFoldDB" id="A0A0C1REK1"/>
<feature type="domain" description="GmrSD restriction endonucleases N-terminal" evidence="1">
    <location>
        <begin position="3"/>
        <end position="84"/>
    </location>
</feature>
<dbReference type="PANTHER" id="PTHR37292:SF2">
    <property type="entry name" value="DUF262 DOMAIN-CONTAINING PROTEIN"/>
    <property type="match status" value="1"/>
</dbReference>
<dbReference type="Pfam" id="PF03235">
    <property type="entry name" value="GmrSD_N"/>
    <property type="match status" value="1"/>
</dbReference>